<dbReference type="InterPro" id="IPR051535">
    <property type="entry name" value="Siderophore_ABC-ATPase"/>
</dbReference>
<keyword evidence="6" id="KW-0547">Nucleotide-binding</keyword>
<gene>
    <name evidence="12" type="ORF">DPV98_02330</name>
</gene>
<evidence type="ECO:0000256" key="10">
    <source>
        <dbReference type="ARBA" id="ARBA00023136"/>
    </source>
</evidence>
<dbReference type="Pfam" id="PF00005">
    <property type="entry name" value="ABC_tran"/>
    <property type="match status" value="1"/>
</dbReference>
<dbReference type="InterPro" id="IPR027417">
    <property type="entry name" value="P-loop_NTPase"/>
</dbReference>
<dbReference type="EMBL" id="QEQD01000002">
    <property type="protein sequence ID" value="RDF05268.1"/>
    <property type="molecule type" value="Genomic_DNA"/>
</dbReference>
<accession>A0A369ZJS2</accession>
<evidence type="ECO:0000256" key="6">
    <source>
        <dbReference type="ARBA" id="ARBA00022741"/>
    </source>
</evidence>
<evidence type="ECO:0000256" key="2">
    <source>
        <dbReference type="ARBA" id="ARBA00005417"/>
    </source>
</evidence>
<evidence type="ECO:0000313" key="13">
    <source>
        <dbReference type="Proteomes" id="UP000253999"/>
    </source>
</evidence>
<dbReference type="InterPro" id="IPR017871">
    <property type="entry name" value="ABC_transporter-like_CS"/>
</dbReference>
<evidence type="ECO:0000256" key="3">
    <source>
        <dbReference type="ARBA" id="ARBA00022448"/>
    </source>
</evidence>
<dbReference type="GO" id="GO:0005524">
    <property type="term" value="F:ATP binding"/>
    <property type="evidence" value="ECO:0007669"/>
    <property type="project" value="UniProtKB-KW"/>
</dbReference>
<name>A0A369ZJS2_HAEPH</name>
<keyword evidence="8" id="KW-0408">Iron</keyword>
<keyword evidence="9" id="KW-0406">Ion transport</keyword>
<dbReference type="PROSITE" id="PS50893">
    <property type="entry name" value="ABC_TRANSPORTER_2"/>
    <property type="match status" value="1"/>
</dbReference>
<evidence type="ECO:0000256" key="1">
    <source>
        <dbReference type="ARBA" id="ARBA00004202"/>
    </source>
</evidence>
<dbReference type="InterPro" id="IPR003593">
    <property type="entry name" value="AAA+_ATPase"/>
</dbReference>
<comment type="subcellular location">
    <subcellularLocation>
        <location evidence="1">Cell membrane</location>
        <topology evidence="1">Peripheral membrane protein</topology>
    </subcellularLocation>
</comment>
<evidence type="ECO:0000256" key="8">
    <source>
        <dbReference type="ARBA" id="ARBA00023004"/>
    </source>
</evidence>
<keyword evidence="5" id="KW-0410">Iron transport</keyword>
<evidence type="ECO:0000256" key="4">
    <source>
        <dbReference type="ARBA" id="ARBA00022475"/>
    </source>
</evidence>
<dbReference type="PANTHER" id="PTHR42771:SF12">
    <property type="entry name" value="FE(3+) DICITRATE TRANSPORT ATP-BINDING PROTEIN FECE-RELATED"/>
    <property type="match status" value="1"/>
</dbReference>
<organism evidence="12 13">
    <name type="scientific">Haemophilus parahaemolyticus</name>
    <dbReference type="NCBI Taxonomy" id="735"/>
    <lineage>
        <taxon>Bacteria</taxon>
        <taxon>Pseudomonadati</taxon>
        <taxon>Pseudomonadota</taxon>
        <taxon>Gammaproteobacteria</taxon>
        <taxon>Pasteurellales</taxon>
        <taxon>Pasteurellaceae</taxon>
        <taxon>Haemophilus</taxon>
    </lineage>
</organism>
<dbReference type="RefSeq" id="WP_111312486.1">
    <property type="nucleotide sequence ID" value="NZ_CAUPAH010000025.1"/>
</dbReference>
<evidence type="ECO:0000256" key="9">
    <source>
        <dbReference type="ARBA" id="ARBA00023065"/>
    </source>
</evidence>
<dbReference type="PANTHER" id="PTHR42771">
    <property type="entry name" value="IRON(3+)-HYDROXAMATE IMPORT ATP-BINDING PROTEIN FHUC"/>
    <property type="match status" value="1"/>
</dbReference>
<protein>
    <submittedName>
        <fullName evidence="12">Iron-dicitrate ABC transporter ATP-binding subunit</fullName>
    </submittedName>
</protein>
<dbReference type="PROSITE" id="PS00211">
    <property type="entry name" value="ABC_TRANSPORTER_1"/>
    <property type="match status" value="1"/>
</dbReference>
<evidence type="ECO:0000313" key="12">
    <source>
        <dbReference type="EMBL" id="RDF05268.1"/>
    </source>
</evidence>
<evidence type="ECO:0000256" key="5">
    <source>
        <dbReference type="ARBA" id="ARBA00022496"/>
    </source>
</evidence>
<dbReference type="NCBIfam" id="NF008409">
    <property type="entry name" value="PRK11231.1"/>
    <property type="match status" value="1"/>
</dbReference>
<keyword evidence="10" id="KW-0472">Membrane</keyword>
<keyword evidence="3" id="KW-0813">Transport</keyword>
<dbReference type="Proteomes" id="UP000253999">
    <property type="component" value="Unassembled WGS sequence"/>
</dbReference>
<dbReference type="SUPFAM" id="SSF52540">
    <property type="entry name" value="P-loop containing nucleoside triphosphate hydrolases"/>
    <property type="match status" value="1"/>
</dbReference>
<dbReference type="GO" id="GO:0006826">
    <property type="term" value="P:iron ion transport"/>
    <property type="evidence" value="ECO:0007669"/>
    <property type="project" value="UniProtKB-KW"/>
</dbReference>
<dbReference type="GO" id="GO:0016887">
    <property type="term" value="F:ATP hydrolysis activity"/>
    <property type="evidence" value="ECO:0007669"/>
    <property type="project" value="InterPro"/>
</dbReference>
<proteinExistence type="inferred from homology"/>
<keyword evidence="7 12" id="KW-0067">ATP-binding</keyword>
<keyword evidence="4" id="KW-1003">Cell membrane</keyword>
<dbReference type="SMART" id="SM00382">
    <property type="entry name" value="AAA"/>
    <property type="match status" value="1"/>
</dbReference>
<dbReference type="GO" id="GO:0005886">
    <property type="term" value="C:plasma membrane"/>
    <property type="evidence" value="ECO:0007669"/>
    <property type="project" value="UniProtKB-SubCell"/>
</dbReference>
<comment type="similarity">
    <text evidence="2">Belongs to the ABC transporter superfamily.</text>
</comment>
<dbReference type="Gene3D" id="3.40.50.300">
    <property type="entry name" value="P-loop containing nucleotide triphosphate hydrolases"/>
    <property type="match status" value="1"/>
</dbReference>
<comment type="caution">
    <text evidence="12">The sequence shown here is derived from an EMBL/GenBank/DDBJ whole genome shotgun (WGS) entry which is preliminary data.</text>
</comment>
<reference evidence="12 13" key="1">
    <citation type="submission" date="2018-05" db="EMBL/GenBank/DDBJ databases">
        <title>Draft Genome Sequences for a Diverse set of 7 Haemophilus Species.</title>
        <authorList>
            <person name="Nichols M."/>
            <person name="Topaz N."/>
            <person name="Wang X."/>
            <person name="Wang X."/>
            <person name="Boxrud D."/>
        </authorList>
    </citation>
    <scope>NUCLEOTIDE SEQUENCE [LARGE SCALE GENOMIC DNA]</scope>
    <source>
        <strain evidence="12 13">C2010039593</strain>
    </source>
</reference>
<sequence length="255" mass="28674">MTIEIKNLQLAYGDCPIVHNLSLSFPKNKVIGLLGPNGCGKSTTLKAVARLLKPKQGIITYQGNDIWQKTPKEYAKSLAFLPQQHLVPEGISVRELVAYGRSPYLNLWGKLSQKDEDLVNWAMQQTRTTELADKLVSDLSGGQQQRVFLAMTLAQDAEIVLLDEPTTYLDLNRQADLMAMMRQMQQNGKTVITVLHDLNQACRYCDHLIIFKDGNLMAQGSPDEVMSVELLKQVFDLDVEIHRDPVSSTPMFMLK</sequence>
<dbReference type="AlphaFoldDB" id="A0A369ZJS2"/>
<dbReference type="InterPro" id="IPR003439">
    <property type="entry name" value="ABC_transporter-like_ATP-bd"/>
</dbReference>
<dbReference type="FunFam" id="3.40.50.300:FF:000134">
    <property type="entry name" value="Iron-enterobactin ABC transporter ATP-binding protein"/>
    <property type="match status" value="1"/>
</dbReference>
<dbReference type="CDD" id="cd03214">
    <property type="entry name" value="ABC_Iron-Siderophores_B12_Hemin"/>
    <property type="match status" value="1"/>
</dbReference>
<evidence type="ECO:0000259" key="11">
    <source>
        <dbReference type="PROSITE" id="PS50893"/>
    </source>
</evidence>
<feature type="domain" description="ABC transporter" evidence="11">
    <location>
        <begin position="3"/>
        <end position="238"/>
    </location>
</feature>
<evidence type="ECO:0000256" key="7">
    <source>
        <dbReference type="ARBA" id="ARBA00022840"/>
    </source>
</evidence>